<dbReference type="HOGENOM" id="CLU_1777596_0_0_1"/>
<organism evidence="1 2">
    <name type="scientific">Galerina marginata (strain CBS 339.88)</name>
    <dbReference type="NCBI Taxonomy" id="685588"/>
    <lineage>
        <taxon>Eukaryota</taxon>
        <taxon>Fungi</taxon>
        <taxon>Dikarya</taxon>
        <taxon>Basidiomycota</taxon>
        <taxon>Agaricomycotina</taxon>
        <taxon>Agaricomycetes</taxon>
        <taxon>Agaricomycetidae</taxon>
        <taxon>Agaricales</taxon>
        <taxon>Agaricineae</taxon>
        <taxon>Strophariaceae</taxon>
        <taxon>Galerina</taxon>
    </lineage>
</organism>
<evidence type="ECO:0000313" key="2">
    <source>
        <dbReference type="Proteomes" id="UP000027222"/>
    </source>
</evidence>
<evidence type="ECO:0000313" key="1">
    <source>
        <dbReference type="EMBL" id="KDR67253.1"/>
    </source>
</evidence>
<dbReference type="Proteomes" id="UP000027222">
    <property type="component" value="Unassembled WGS sequence"/>
</dbReference>
<proteinExistence type="predicted"/>
<protein>
    <submittedName>
        <fullName evidence="1">Uncharacterized protein</fullName>
    </submittedName>
</protein>
<reference evidence="2" key="1">
    <citation type="journal article" date="2014" name="Proc. Natl. Acad. Sci. U.S.A.">
        <title>Extensive sampling of basidiomycete genomes demonstrates inadequacy of the white-rot/brown-rot paradigm for wood decay fungi.</title>
        <authorList>
            <person name="Riley R."/>
            <person name="Salamov A.A."/>
            <person name="Brown D.W."/>
            <person name="Nagy L.G."/>
            <person name="Floudas D."/>
            <person name="Held B.W."/>
            <person name="Levasseur A."/>
            <person name="Lombard V."/>
            <person name="Morin E."/>
            <person name="Otillar R."/>
            <person name="Lindquist E.A."/>
            <person name="Sun H."/>
            <person name="LaButti K.M."/>
            <person name="Schmutz J."/>
            <person name="Jabbour D."/>
            <person name="Luo H."/>
            <person name="Baker S.E."/>
            <person name="Pisabarro A.G."/>
            <person name="Walton J.D."/>
            <person name="Blanchette R.A."/>
            <person name="Henrissat B."/>
            <person name="Martin F."/>
            <person name="Cullen D."/>
            <person name="Hibbett D.S."/>
            <person name="Grigoriev I.V."/>
        </authorList>
    </citation>
    <scope>NUCLEOTIDE SEQUENCE [LARGE SCALE GENOMIC DNA]</scope>
    <source>
        <strain evidence="2">CBS 339.88</strain>
    </source>
</reference>
<keyword evidence="2" id="KW-1185">Reference proteome</keyword>
<dbReference type="AlphaFoldDB" id="A0A067SKE9"/>
<sequence>MELPQTGYWFAGPVRRTEPTVLSQCLPSMVINTGINGDDDVRPATFTDVALPSSSPTRLDPTRAIGSTVDASLCLTPDAVDLALAVAVAAAVTHPPPPLLAITTSLRLLYRHGYDPAALAAVEPRVSCLHRLTHALDLYRRHVRHH</sequence>
<accession>A0A067SKE9</accession>
<name>A0A067SKE9_GALM3</name>
<dbReference type="EMBL" id="KL142416">
    <property type="protein sequence ID" value="KDR67253.1"/>
    <property type="molecule type" value="Genomic_DNA"/>
</dbReference>
<gene>
    <name evidence="1" type="ORF">GALMADRAFT_147260</name>
</gene>